<feature type="compositionally biased region" description="Pro residues" evidence="1">
    <location>
        <begin position="281"/>
        <end position="298"/>
    </location>
</feature>
<feature type="region of interest" description="Disordered" evidence="1">
    <location>
        <begin position="535"/>
        <end position="560"/>
    </location>
</feature>
<name>A0A850PPW6_9MYCO</name>
<sequence length="585" mass="62343">MFDSQLAAVAAVRTPGDGVRACAQLENAACAARLRFMADLLEQAYAAAGSADREQWRLDNWGSVCAQIGAAHSVTSGIANGLLLDAVVLRERLPKVAAVFATGRIAYRLVHQICARTLLVQDAAALRSIDAELAELVASAGAMSVDQAQKAIDALILTHDRYAVRRTQTASRGHRVDVHIDDASGSARVDADLAATDAVALDRRLDALAATVCERDPRTADQRRAAALGAVGFGWDRLPCLCESPDCEATAIPPVGGIVIHLIAHSDALATTGDDPELPPEDGPGPPDEDAPPPPPDPGTDGAHGDLPDELVDGLDEDTVEAESGSATAESGSDPEPEPEPEPAPMGDLGVQRRGLVGELPELLPMPWYSYTWAGLTEAIQADRGEYCPARPGVILGGPVLPAPVIAQVAMCATVALLIQPGPAPPESHYRPSKKLAEFVRCRDLTCRFPGCTRPATIADLDHTVPYPWGPTAASNLACLCREHHLLKTFWPGWTSRQLSDATLIWTDPEGHTYTTYPGSRLLFPELCTPTADVTTTGAPPPKHTAGLTMPKRDTTRAQARQHRIDAERQQNIEWLELQQSIPPT</sequence>
<dbReference type="InterPro" id="IPR003615">
    <property type="entry name" value="HNH_nuc"/>
</dbReference>
<feature type="domain" description="HNH nuclease" evidence="2">
    <location>
        <begin position="435"/>
        <end position="486"/>
    </location>
</feature>
<gene>
    <name evidence="3" type="ORF">HLY00_2271</name>
</gene>
<protein>
    <recommendedName>
        <fullName evidence="2">HNH nuclease domain-containing protein</fullName>
    </recommendedName>
</protein>
<keyword evidence="4" id="KW-1185">Reference proteome</keyword>
<evidence type="ECO:0000259" key="2">
    <source>
        <dbReference type="SMART" id="SM00507"/>
    </source>
</evidence>
<comment type="caution">
    <text evidence="3">The sequence shown here is derived from an EMBL/GenBank/DDBJ whole genome shotgun (WGS) entry which is preliminary data.</text>
</comment>
<accession>A0A850PPW6</accession>
<evidence type="ECO:0000256" key="1">
    <source>
        <dbReference type="SAM" id="MobiDB-lite"/>
    </source>
</evidence>
<proteinExistence type="predicted"/>
<feature type="compositionally biased region" description="Acidic residues" evidence="1">
    <location>
        <begin position="308"/>
        <end position="321"/>
    </location>
</feature>
<dbReference type="Proteomes" id="UP000570517">
    <property type="component" value="Unassembled WGS sequence"/>
</dbReference>
<reference evidence="3 4" key="1">
    <citation type="submission" date="2020-05" db="EMBL/GenBank/DDBJ databases">
        <title>Draft genome sequence of Mycobacterium hippocampi DL, isolated from European seabass, Dicentrarchus labrax, reared in fish farms.</title>
        <authorList>
            <person name="Stathopoulou P."/>
            <person name="Asimakis E."/>
            <person name="Tzokas K."/>
            <person name="Batargias C."/>
            <person name="Tsiamis G."/>
        </authorList>
    </citation>
    <scope>NUCLEOTIDE SEQUENCE [LARGE SCALE GENOMIC DNA]</scope>
    <source>
        <strain evidence="3 4">DL</strain>
    </source>
</reference>
<dbReference type="AlphaFoldDB" id="A0A850PPW6"/>
<evidence type="ECO:0000313" key="3">
    <source>
        <dbReference type="EMBL" id="NVN52359.1"/>
    </source>
</evidence>
<dbReference type="InterPro" id="IPR003870">
    <property type="entry name" value="DUF222"/>
</dbReference>
<evidence type="ECO:0000313" key="4">
    <source>
        <dbReference type="Proteomes" id="UP000570517"/>
    </source>
</evidence>
<dbReference type="SMART" id="SM00507">
    <property type="entry name" value="HNHc"/>
    <property type="match status" value="1"/>
</dbReference>
<organism evidence="3 4">
    <name type="scientific">Mycolicibacterium hippocampi</name>
    <dbReference type="NCBI Taxonomy" id="659824"/>
    <lineage>
        <taxon>Bacteria</taxon>
        <taxon>Bacillati</taxon>
        <taxon>Actinomycetota</taxon>
        <taxon>Actinomycetes</taxon>
        <taxon>Mycobacteriales</taxon>
        <taxon>Mycobacteriaceae</taxon>
        <taxon>Mycolicibacterium</taxon>
    </lineage>
</organism>
<dbReference type="EMBL" id="JABFYL010000044">
    <property type="protein sequence ID" value="NVN52359.1"/>
    <property type="molecule type" value="Genomic_DNA"/>
</dbReference>
<dbReference type="Pfam" id="PF02720">
    <property type="entry name" value="DUF222"/>
    <property type="match status" value="1"/>
</dbReference>
<feature type="region of interest" description="Disordered" evidence="1">
    <location>
        <begin position="270"/>
        <end position="350"/>
    </location>
</feature>
<dbReference type="RefSeq" id="WP_256736274.1">
    <property type="nucleotide sequence ID" value="NZ_JABFYL010000044.1"/>
</dbReference>
<feature type="compositionally biased region" description="Low complexity" evidence="1">
    <location>
        <begin position="322"/>
        <end position="332"/>
    </location>
</feature>
<dbReference type="CDD" id="cd00085">
    <property type="entry name" value="HNHc"/>
    <property type="match status" value="1"/>
</dbReference>